<dbReference type="GO" id="GO:0000932">
    <property type="term" value="C:P-body"/>
    <property type="evidence" value="ECO:0007669"/>
    <property type="project" value="TreeGrafter"/>
</dbReference>
<dbReference type="PANTHER" id="PTHR23355">
    <property type="entry name" value="RIBONUCLEASE"/>
    <property type="match status" value="1"/>
</dbReference>
<dbReference type="PANTHER" id="PTHR23355:SF9">
    <property type="entry name" value="DIS3-LIKE EXONUCLEASE 2"/>
    <property type="match status" value="1"/>
</dbReference>
<evidence type="ECO:0000259" key="2">
    <source>
        <dbReference type="SMART" id="SM00955"/>
    </source>
</evidence>
<name>A0A5J4UEM7_9EUKA</name>
<feature type="domain" description="RNB" evidence="2">
    <location>
        <begin position="160"/>
        <end position="314"/>
    </location>
</feature>
<dbReference type="SUPFAM" id="SSF50249">
    <property type="entry name" value="Nucleic acid-binding proteins"/>
    <property type="match status" value="1"/>
</dbReference>
<feature type="region of interest" description="Disordered" evidence="1">
    <location>
        <begin position="127"/>
        <end position="154"/>
    </location>
</feature>
<dbReference type="GO" id="GO:0006402">
    <property type="term" value="P:mRNA catabolic process"/>
    <property type="evidence" value="ECO:0007669"/>
    <property type="project" value="TreeGrafter"/>
</dbReference>
<comment type="caution">
    <text evidence="3">The sequence shown here is derived from an EMBL/GenBank/DDBJ whole genome shotgun (WGS) entry which is preliminary data.</text>
</comment>
<evidence type="ECO:0000313" key="3">
    <source>
        <dbReference type="EMBL" id="KAA6368352.1"/>
    </source>
</evidence>
<dbReference type="InterPro" id="IPR012340">
    <property type="entry name" value="NA-bd_OB-fold"/>
</dbReference>
<dbReference type="AlphaFoldDB" id="A0A5J4UEM7"/>
<dbReference type="InterPro" id="IPR050180">
    <property type="entry name" value="RNR_Ribonuclease"/>
</dbReference>
<proteinExistence type="predicted"/>
<dbReference type="Proteomes" id="UP000324800">
    <property type="component" value="Unassembled WGS sequence"/>
</dbReference>
<protein>
    <submittedName>
        <fullName evidence="3">Putative ribonuclease II family protein</fullName>
    </submittedName>
</protein>
<dbReference type="SMART" id="SM00955">
    <property type="entry name" value="RNB"/>
    <property type="match status" value="1"/>
</dbReference>
<dbReference type="InterPro" id="IPR001900">
    <property type="entry name" value="RNase_II/R"/>
</dbReference>
<dbReference type="OrthoDB" id="372421at2759"/>
<evidence type="ECO:0000313" key="4">
    <source>
        <dbReference type="Proteomes" id="UP000324800"/>
    </source>
</evidence>
<evidence type="ECO:0000256" key="1">
    <source>
        <dbReference type="SAM" id="MobiDB-lite"/>
    </source>
</evidence>
<sequence>MLSDTNASQQEKVELMQKKKDKHRYIEALVALFSSNTNITLNIPTQLLDSSQQTPFILITSQINEWLPRQQYPHSIPISIAGTNNSIPTLTRALLATLGIQYSSFPESILKELPDDNWQPFEAQVKQGKQQKRNKDQLIINKKNQKGNDQKQRNDFAGRRRFFSTRVFTIDPQTACDLDDAISIKLIQNNKEEEKQQQSSNIYEIGVHIADVTYFIQPGSEVDIIASDRATSHYLLNHVIPMLPKVLSNRHCSLNPNVDKLTVSCTWKVDEEGKPIGDGDIWVGRSVIRSCCRLNYEEANRRKGSIEGHKLCIK</sequence>
<accession>A0A5J4UEM7</accession>
<dbReference type="GO" id="GO:0000175">
    <property type="term" value="F:3'-5'-RNA exonuclease activity"/>
    <property type="evidence" value="ECO:0007669"/>
    <property type="project" value="TreeGrafter"/>
</dbReference>
<gene>
    <name evidence="3" type="ORF">EZS28_036121</name>
</gene>
<dbReference type="EMBL" id="SNRW01017437">
    <property type="protein sequence ID" value="KAA6368352.1"/>
    <property type="molecule type" value="Genomic_DNA"/>
</dbReference>
<dbReference type="Pfam" id="PF00773">
    <property type="entry name" value="RNB"/>
    <property type="match status" value="1"/>
</dbReference>
<dbReference type="GO" id="GO:0003723">
    <property type="term" value="F:RNA binding"/>
    <property type="evidence" value="ECO:0007669"/>
    <property type="project" value="InterPro"/>
</dbReference>
<reference evidence="3 4" key="1">
    <citation type="submission" date="2019-03" db="EMBL/GenBank/DDBJ databases">
        <title>Single cell metagenomics reveals metabolic interactions within the superorganism composed of flagellate Streblomastix strix and complex community of Bacteroidetes bacteria on its surface.</title>
        <authorList>
            <person name="Treitli S.C."/>
            <person name="Kolisko M."/>
            <person name="Husnik F."/>
            <person name="Keeling P."/>
            <person name="Hampl V."/>
        </authorList>
    </citation>
    <scope>NUCLEOTIDE SEQUENCE [LARGE SCALE GENOMIC DNA]</scope>
    <source>
        <strain evidence="3">ST1C</strain>
    </source>
</reference>
<organism evidence="3 4">
    <name type="scientific">Streblomastix strix</name>
    <dbReference type="NCBI Taxonomy" id="222440"/>
    <lineage>
        <taxon>Eukaryota</taxon>
        <taxon>Metamonada</taxon>
        <taxon>Preaxostyla</taxon>
        <taxon>Oxymonadida</taxon>
        <taxon>Streblomastigidae</taxon>
        <taxon>Streblomastix</taxon>
    </lineage>
</organism>